<comment type="caution">
    <text evidence="13">The sequence shown here is derived from an EMBL/GenBank/DDBJ whole genome shotgun (WGS) entry which is preliminary data.</text>
</comment>
<dbReference type="PROSITE" id="PS52004">
    <property type="entry name" value="KS3_2"/>
    <property type="match status" value="4"/>
</dbReference>
<dbReference type="Gene3D" id="3.40.366.10">
    <property type="entry name" value="Malonyl-Coenzyme A Acyl Carrier Protein, domain 2"/>
    <property type="match status" value="5"/>
</dbReference>
<evidence type="ECO:0000259" key="11">
    <source>
        <dbReference type="PROSITE" id="PS52004"/>
    </source>
</evidence>
<dbReference type="InterPro" id="IPR049551">
    <property type="entry name" value="PKS_DH_C"/>
</dbReference>
<evidence type="ECO:0000256" key="1">
    <source>
        <dbReference type="ARBA" id="ARBA00001957"/>
    </source>
</evidence>
<gene>
    <name evidence="13" type="ORF">GCM10009839_57950</name>
</gene>
<dbReference type="PROSITE" id="PS50075">
    <property type="entry name" value="CARRIER"/>
    <property type="match status" value="4"/>
</dbReference>
<dbReference type="InterPro" id="IPR015083">
    <property type="entry name" value="NorB/c/GfsB-D-like_docking"/>
</dbReference>
<feature type="domain" description="PKS/mFAS DH" evidence="12">
    <location>
        <begin position="3957"/>
        <end position="4256"/>
    </location>
</feature>
<dbReference type="PROSITE" id="PS00012">
    <property type="entry name" value="PHOSPHOPANTETHEINE"/>
    <property type="match status" value="3"/>
</dbReference>
<evidence type="ECO:0000259" key="10">
    <source>
        <dbReference type="PROSITE" id="PS50075"/>
    </source>
</evidence>
<dbReference type="InterPro" id="IPR036736">
    <property type="entry name" value="ACP-like_sf"/>
</dbReference>
<dbReference type="InterPro" id="IPR014031">
    <property type="entry name" value="Ketoacyl_synth_C"/>
</dbReference>
<dbReference type="Pfam" id="PF00109">
    <property type="entry name" value="ketoacyl-synt"/>
    <property type="match status" value="4"/>
</dbReference>
<dbReference type="InterPro" id="IPR018201">
    <property type="entry name" value="Ketoacyl_synth_AS"/>
</dbReference>
<dbReference type="RefSeq" id="WP_344668836.1">
    <property type="nucleotide sequence ID" value="NZ_BAAAQN010000040.1"/>
</dbReference>
<evidence type="ECO:0000256" key="7">
    <source>
        <dbReference type="ARBA" id="ARBA00023268"/>
    </source>
</evidence>
<feature type="domain" description="Carrier" evidence="10">
    <location>
        <begin position="4696"/>
        <end position="4771"/>
    </location>
</feature>
<dbReference type="InterPro" id="IPR036291">
    <property type="entry name" value="NAD(P)-bd_dom_sf"/>
</dbReference>
<evidence type="ECO:0000256" key="9">
    <source>
        <dbReference type="PROSITE-ProRule" id="PRU01363"/>
    </source>
</evidence>
<dbReference type="SMART" id="SM00826">
    <property type="entry name" value="PKS_DH"/>
    <property type="match status" value="3"/>
</dbReference>
<dbReference type="InterPro" id="IPR020841">
    <property type="entry name" value="PKS_Beta-ketoAc_synthase_dom"/>
</dbReference>
<feature type="region of interest" description="C-terminal hotdog fold" evidence="9">
    <location>
        <begin position="5841"/>
        <end position="5983"/>
    </location>
</feature>
<dbReference type="SUPFAM" id="SSF53901">
    <property type="entry name" value="Thiolase-like"/>
    <property type="match status" value="4"/>
</dbReference>
<evidence type="ECO:0000256" key="2">
    <source>
        <dbReference type="ARBA" id="ARBA00004792"/>
    </source>
</evidence>
<keyword evidence="5" id="KW-0808">Transferase</keyword>
<dbReference type="SMART" id="SM01294">
    <property type="entry name" value="PKS_PP_betabranch"/>
    <property type="match status" value="4"/>
</dbReference>
<dbReference type="InterPro" id="IPR009081">
    <property type="entry name" value="PP-bd_ACP"/>
</dbReference>
<feature type="active site" description="Proton acceptor; for dehydratase activity" evidence="9">
    <location>
        <position position="3988"/>
    </location>
</feature>
<dbReference type="InterPro" id="IPR049552">
    <property type="entry name" value="PKS_DH_N"/>
</dbReference>
<dbReference type="SMART" id="SM00827">
    <property type="entry name" value="PKS_AT"/>
    <property type="match status" value="3"/>
</dbReference>
<feature type="region of interest" description="C-terminal hotdog fold" evidence="9">
    <location>
        <begin position="2612"/>
        <end position="2755"/>
    </location>
</feature>
<dbReference type="Pfam" id="PF00698">
    <property type="entry name" value="Acyl_transf_1"/>
    <property type="match status" value="3"/>
</dbReference>
<dbReference type="InterPro" id="IPR032821">
    <property type="entry name" value="PKS_assoc"/>
</dbReference>
<dbReference type="InterPro" id="IPR016039">
    <property type="entry name" value="Thiolase-like"/>
</dbReference>
<dbReference type="InterPro" id="IPR020807">
    <property type="entry name" value="PKS_DH"/>
</dbReference>
<name>A0ABN2V1J2_9ACTN</name>
<feature type="domain" description="Carrier" evidence="10">
    <location>
        <begin position="3217"/>
        <end position="3292"/>
    </location>
</feature>
<feature type="domain" description="Ketosynthase family 3 (KS3)" evidence="11">
    <location>
        <begin position="1566"/>
        <end position="1999"/>
    </location>
</feature>
<dbReference type="InterPro" id="IPR020806">
    <property type="entry name" value="PKS_PP-bd"/>
</dbReference>
<evidence type="ECO:0000313" key="13">
    <source>
        <dbReference type="EMBL" id="GAA2046124.1"/>
    </source>
</evidence>
<dbReference type="InterPro" id="IPR001227">
    <property type="entry name" value="Ac_transferase_dom_sf"/>
</dbReference>
<reference evidence="13 14" key="1">
    <citation type="journal article" date="2019" name="Int. J. Syst. Evol. Microbiol.">
        <title>The Global Catalogue of Microorganisms (GCM) 10K type strain sequencing project: providing services to taxonomists for standard genome sequencing and annotation.</title>
        <authorList>
            <consortium name="The Broad Institute Genomics Platform"/>
            <consortium name="The Broad Institute Genome Sequencing Center for Infectious Disease"/>
            <person name="Wu L."/>
            <person name="Ma J."/>
        </authorList>
    </citation>
    <scope>NUCLEOTIDE SEQUENCE [LARGE SCALE GENOMIC DNA]</scope>
    <source>
        <strain evidence="13 14">JCM 16014</strain>
    </source>
</reference>
<evidence type="ECO:0000256" key="6">
    <source>
        <dbReference type="ARBA" id="ARBA00023194"/>
    </source>
</evidence>
<feature type="domain" description="Ketosynthase family 3 (KS3)" evidence="11">
    <location>
        <begin position="4788"/>
        <end position="5217"/>
    </location>
</feature>
<comment type="caution">
    <text evidence="9">Lacks conserved residue(s) required for the propagation of feature annotation.</text>
</comment>
<dbReference type="CDD" id="cd08956">
    <property type="entry name" value="KR_3_FAS_SDR_x"/>
    <property type="match status" value="2"/>
</dbReference>
<accession>A0ABN2V1J2</accession>
<dbReference type="InterPro" id="IPR014030">
    <property type="entry name" value="Ketoacyl_synth_N"/>
</dbReference>
<dbReference type="SUPFAM" id="SSF51735">
    <property type="entry name" value="NAD(P)-binding Rossmann-fold domains"/>
    <property type="match status" value="7"/>
</dbReference>
<evidence type="ECO:0000256" key="3">
    <source>
        <dbReference type="ARBA" id="ARBA00022450"/>
    </source>
</evidence>
<dbReference type="PROSITE" id="PS00606">
    <property type="entry name" value="KS3_1"/>
    <property type="match status" value="4"/>
</dbReference>
<dbReference type="CDD" id="cd08952">
    <property type="entry name" value="KR_1_SDR_x"/>
    <property type="match status" value="1"/>
</dbReference>
<feature type="domain" description="PKS/mFAS DH" evidence="12">
    <location>
        <begin position="5699"/>
        <end position="5983"/>
    </location>
</feature>
<feature type="region of interest" description="N-terminal hotdog fold" evidence="9">
    <location>
        <begin position="2473"/>
        <end position="2598"/>
    </location>
</feature>
<dbReference type="Pfam" id="PF02801">
    <property type="entry name" value="Ketoacyl-synt_C"/>
    <property type="match status" value="4"/>
</dbReference>
<dbReference type="Pfam" id="PF08990">
    <property type="entry name" value="Docking"/>
    <property type="match status" value="1"/>
</dbReference>
<dbReference type="Gene3D" id="3.30.70.3290">
    <property type="match status" value="5"/>
</dbReference>
<comment type="cofactor">
    <cofactor evidence="1">
        <name>pantetheine 4'-phosphate</name>
        <dbReference type="ChEBI" id="CHEBI:47942"/>
    </cofactor>
</comment>
<evidence type="ECO:0000256" key="5">
    <source>
        <dbReference type="ARBA" id="ARBA00022679"/>
    </source>
</evidence>
<dbReference type="InterPro" id="IPR016035">
    <property type="entry name" value="Acyl_Trfase/lysoPLipase"/>
</dbReference>
<dbReference type="Pfam" id="PF18369">
    <property type="entry name" value="PKS_DE"/>
    <property type="match status" value="1"/>
</dbReference>
<dbReference type="InterPro" id="IPR013968">
    <property type="entry name" value="PKS_KR"/>
</dbReference>
<sequence>MAASEDRVVKALRESLRENEVLRRQNAHLLAELTEPIAVVGMGCRLPGGVGSPEELWRLVAEGRDGVSPFPRDRGWDVENIFTDPELDRSYEPVGGFVDDVAGFDAAFFGISPREAVAMDPQQRLVLETSWEALEHAGLDPAALRGTQTGVFTGLMLHDYAMAAQDVPREVQTYLGVGGAGSVVSGRVAYTLGLTGPAVTIDTACSSSLVALHLACEALRRGDCTLALAGGVSVMATPGEFVDFARQGGLAGDGRCKSYAGAADGTGWGEGVGVLVVERLSDARRLGHRVWGVVRGSAVNQDGASNGLTAPNGPSQERVILQALANAGLEAGDVDLVEGHGTGTTLGDPIEAQALLATYGQGRAGGPVWLGSVKSNIGHTQAAAGVAGIIKALLAMRYGVMPATLHVDEPSPQVDWSAGELELLTEAREWGRTEGRPRRAGVSSFGISGTNAHVVLEEGDPEPEAAEGLAVPSGGVVWALSAKSEGALRAQAGRLAEWAADEDEGLVETGLALAGRSRFGVRAAVVGADWAAMVAGLRRLAGAADRSVGSAGAVAGAPVESVGVVAGSGVFEGSGSAASAVAVLFSGQGSQRVGMGLGLRGVLPVFTEVFDRVCELLGLSVEALSDAEVLNRTEVTQPALFAVQVAAYRQLEAWGLGASWLGGHSIGELSAAHIAGVWDLEGACKIVAARGRLMGQARAGGAMAALEATEAEVLASLPDGVCIAAVNGPTSVVVSGDADVVETLVERYKDSGHRARRLTVSHAFHSHHMDSALVEFEKIVASVPATLPRLKLVSTLTGTQLGEDVTDPRYWVRQVRETVRFADAVTFLAEQGAGVFVDVSPDGVLTSMMAGVLDESAAAIPTLRKDADEPSALTQSAAALFSAGIDVDWSAVLGGGGAGSAQLELPTYAFDHTRYWLEAPAVAALADGDSEFWDLVERRDTEGVARSLGVAEAERQALADALPVLARWRERSRISRWQYGVSWQRVASEATRSLSGSWLAVASSRTPADLVERLRVGLAERGAETVTVAELQECEAWDAERWAEFGGVVSLLGIGESTATASGVGAAVTETTRLLRACADGTRIWALTQGGTAAPGAAPTDAWAWQTWGLGRVAALEFPAVWGGLVDLPEDLGPAVLDQLAGVLAADASEEDQLAVRSDGIWAARVLRTSQPSGTQPADGPWSARGTVLVTGASGALGGLVAQWVAEHGAERVVLASRRGDQAEGATELAARLEAEGAEAVFVRCDMADRAQVGDLVRACGDELSAVFHVAGVADLTPIESAPDADWAHVMGAKAAGAWWLDAELGDRELDAFVVFSSIAGTWGGGGQGAYAAANAFLDGLVVSRRERGLAGSSVAWGPWAGAGVAADDAEAAAYLARRGLRAMDPDSALAALDRALVENRAATVVADVDWSVFAPAFVMARPAPLLASVPEAAAALQLAGADSEAKAGAGADSRLAAELAGRNPEEQLRILLELVCLRVAAVLGHASADAVDAHAAFKDLGFDSLTAVELRNALAKATGLTLPASLVFDYPSPTALASLLRDRIGLAAGAGAARTVVVQAAAVADEPIAIVGMACRFPGGVRNPDEFWDLIASGRDGIVPIPTDRGWGDSATILGADRNAEGTADVTTGPADIAGGFLAGAADFDAAFFGISPREALAMDPQQRLLLETTWEALESVGIAPASVHGQQVGVFTGAGTSEYSTLLAGAADRLQGFGLTGNVASVMSGRISYVFGLTGPAVTVDTACSSSLVALHLAAQALRNGECSMALAGGVAVMATPIAFMEFARQDGLASDGRCKSYAGAADGTGWGEGVGMLVVERLSDARRLGHRVLGVMRGSAVNQDGASNGLTAPNGPSQERVILQALANAGLEVADVDLVEGHGTGTRLGDPIEAQALLATYGQDRSEGPLWLGSVKSNIGHTQAAAGVAGVIKAVQALRREVMPATLHLDEPSPQVDWSAGAVRLLAEPQEWRRTEGRPRRAGVSSFGISGTNAHVIIEEGDAEPLVEALPVPSGGVAWGLSAKSEGALRAQASRLAQWTADGDEGLVETGLALARRSGFAHRAVVIGQDRESVVAGLRSVAAGDANTISGSVISGVSSSGVSSGGVLVFPGQGWQRVGVGAGLLAGGVFAEAIAECGVALRQWADFDLVEVLSGSDEVWLGRVDVVQPVLWAVMVGLARVWESLGVAPSVVVGHSQGEIAAAVVAGALSVEDGARVVAVRSRVIREHLAGSGAMASVAASAAEVESWLVDGVSIAAVNGPAAVTVAGDREAVLAFAAEIEARGVRVRVVDVDYASHSPMVAQIEDVLRRELAGLTPRELAPGRRWLSTVTGQWMTGTEADAEYWYRNLRQQVGFSPAVEQLIGEGHRLFVEASGHPVLTSGIEQVLENAEVAGAVSGTLRRDTADATALLASVGRLFTAGVPIDWPVLLSGGVAAEPAVTVPAYAFDHSRYWLDAPTTSVGDIGAVGLAATGHPLLGAAVPLADGGWVLTGRLSIATQPWLADHAVSGTVLLAGTALVEIALRAGETAGHAVLRELTLQAPVVIPESGALQLQVTVGAAGRDGACEFVVHTRLEDAENADGEWTRHASGFLADASAAVVDAEGFAVWPPQGAVTLPVEGMYERLVELGVEYGPSFWALRRAWQRDGEVFAEIALPETTADTDRFGVHPVLLDAALLAWAVAGGGDGDSGGETGQVRMPFAWSEVRLAAIGARSLRVRLAAAADGGVSVLGVDDTGAAVVAVGSMVSRPVDAGQARSWGRGGADGLLGLDWVPIAVPVSPVAPASTQLSASSASARSSADAAVEWLFVPAGQRADQVADVAWSVLEQVQAWLTNEVPERLVVVTRGAVGDTVENLAGAAVWGLIRSVQSEHPGRLILLDADPTSTTDTDELAAVVAALGDEEQAALRDGAVLVPRLIRMAAPAPADADEAGAVWDQDGTVLVTGGTGGLGRHVVRHLATAHGIRSMLILSRSGPSSADALTLVQELAELGVRVRMVAGDVADRDTLAELIAAIPSRWPLRGVVHVAGLADDAVALSLTHEQLTRVLRVKVDAVWALHELTADLPLTAFITFSSAAAILGAGGQANYAAANAFLDAFATWRRAQRLPATSLAWGLWDEERGLGGRLTSGDRKRLQRLAAPLSVEQGLSLFDLATGSTLAIPLRLNLAFARTMNPVPPLLRALVRTTPRRVTSADPALGAATGDTLASRLAALDADAQAREVLALVRAQAAAVLGHSGADAIGVDQPFSELGFDSLTSVEFRNGLAAALSLTLPTTLVFDFPTPTAVTAFVRDRLSGVTRAVVVQAAAVADEPIAIVGMACRYPGGIGSAEDLWELIVSGGDGISAVPADRGWDTVDSARGGFLESVAGFDAAFFGISPREAQAMDPQQRLLLETTWEALEDAGIDPTALHGSQTGVFVGAGNPDYAVLAGRHHEAAQGYAATGVSGSVISGRVAYVLGLTGPAVTVDTACSSSLVALHLAAQALRSGECSMALASGVTVLATPGAFSEFTLQSGLAADGRCKAFAASADGFGMAEGVGVLVVERLSDARRAGHQVLGVLRGSAVNQDGASNGLTAPNGPSQERVILQALANAGVDAADVDLVEAHGTGTRLGDPIEARALLATYGRERSGGPLRLGSVKSNIGHTQAAAGVAGVIKTVLAMRHGLMPATLHVDAPSPEVDWSAGAVELLTAARPWPREDGRPRRAGVSSFGMSGTNAHVIVEEGDAEPAAATAPVPLPEGGVAWPLSAKTEAALRAQASRLAQWAAESEDGLVEIGLTLAARARFGHRAVVTGADRESLVAQLRGLALGEPMAGTFVGTGPEPVSVAVLFSEVGSQDADSEQATAARQLEAWGLAAAWELREDVGLIVAMAPDATPDPTAVPVLHAEIENSSALVRTAAALYAAGVPMRWPAILGAVDSAQTSRATLPTYAFEHTRYWLQAPGGAAADLPAAGLTTTGHPLLSAAVGLADGGRILTGRLSIATQPWLADHAVSGTALLAGTALVELALRAGAEAGCDQLSELMLHAPVLIPRQGALQLQVIVSAPGADGARELAVHTRPDTPDAVADWTRHASGTVAVGDGEPQAPDISALVASATWPPADTAPIPVDAVYESLAAVDSTYYGPAFHAVRGAWRGADAVFAEVELPEAASSVEGSDGFSIHPVLLDAALQAWAFAGAGASATAEGESESESAEDDSTVRMPFAWTQVRVPHPGRRALRVQVTADGDGALTVLGVDEAGNLAFSVGSMVSRAVDTERVRGWGRGNPAEDLLRLEWVPARRPADPDSAASLSWCVVADDLFGLGLESAASFDDVPAGAGAVICAGGDGADGIEDLAATVAAVQAHADAWLANGDGRLVLVTRGAVAVSADEAVADLAGAAVWGLIRALQARHPDRIAVIDLDPKSYAHSDFLQALADSGDEPQAAVRNGGLGVVLPRLMRVAPSDADRESVWSRFASGSVLIAAPDADRIARHLATTHDVRDLVLAVPSHAIPSPELTVTGARIRVMTLDPADRTALAEAVALIESNGPISAVILSADGTLDQVATAAWNLHELTSAPARQPLSAFVMSSNAAGILGSDTEAAAGSAFLIGLASFRHALGLSGQTLAWGSGGVSLAAAPRPEEEAQLLDLAVAEPDAVLVPLRLNRAALRALGFMPAVLRDFDPARGAAAPKTGASVAGAPATDGFAARLAALDQQAQTRELLAAVRLQAAAVLGHAGPDAIVEDAAFKDLGFDSLTAVELRNGLMKATGLTLPATLVFDHPSPRALADHLRRSLPGATRRAVVVQAAATVDEPIAIVGMACRFPGGARTPEEFWQLLADGVDAVTGLPGDRGWDVDALAGLNRTSAGAASATDARQGAFLNAAGDFDAAFFGISPREALAMDPQQRQLLEVSWEALETAGYDAEALRGSATGVFVGTNGQDYAAGLRTVPEGVGGFLITGSSASVMSGRVSYTLGLTGPAVTVDTACSSSLVALHLAAQALRSGECSLALAGGVTVMGSPMLFDEMGRQSGLASDGRCKAYSAGADGMGVGEGVGMLAVERLSDARRLGHRVLGIVKGSAVNQDGASNGLTAPNGPSQERVILQALANAGLEVSDVDLVEGHGTGTRLGDPIEAQALLATYGQDRKGGPLWLGSVKSNIGHTQAAAGVAGIIKTVLALRHGLMPKSLHLDEPSSRVDWASGDLELLTEAREWPRADGRARRAGISSFGISGTNAHVIVEEGDPDPVAPEAVELPSGGVAWPLSAKSESALRAQASRLAQWAADSDEGLVETALALAGRSRFAHRAVVVGTDRGELVEGLRSIATGEPGAETFVSSGSVPGAGVFVFPGQGWQRSCVGGALLAQGGVFAETIAECGRALRPWTDFDLVEVLSGTDESWLERVDIVQPVLWAVMVGLARVWESLGVSPSVVVGHSQGEIAAAVVAGALSIEDGARVAAVRSRIIRELLAGSGAMVSIAAPAADAESWIAAAGFADRLSVAVINGPDAVTISGEREAAETLAADLKAREVRVRVLEVDYASHSPMVERIETVLREELAGLTPRALTPGRRWLSTVTGQWMTGLEADGDYWYQNLREPVVFGPAIGELVADGQGLFLETSAHPVLSASIEQILEEAGSTGVVGGSLRRGAADRGGLLASAARLFTAGVPIDWPGLLDPGQDSDPAGSGGRAFAVPTYAFEHAHYWLDTRGGAAGDVSAAGLSAAGHPLLGAAVTLADGGCLLTGRLAAGTQPWLADRAVSGVVLLPETALVDLALRAGEQVGCEVVRELTLEAPVVVPEDGAALRLQVTVGALADDGTCELAVHTRPDTADEGEWIRHATGTLAGAMRQQQEVDRGTDTEWPPADAELLIGDGDRVFERLAEETGLVYGPSFRALRRVWRRGEELFAELELSTDLPVVGDAAFGMHPALLDGVLQTWHASGAAPAEAALVTSLRGVSLAAVGATSLRLAIRVDGDAEAPRIRVLARDTEGQPVAEIEAISFGPVPEALAEQAARRRERDAMFVVDWTQIPATAAGGAAAPWAVLGCDPYGVGGGAVYGSLREVPTDTSAVVAYCPAVAGDAADAPTRLRTVIARTLAVLQEWLSVERAEGSRLVVVTRQAVSTSADDPIADLAAAAVWGLVRGAQAEQPGMVVLVDVDGREVLPPAGLAAAVVGEEPQLAVRGGRILAARLARAARPETPSETSSYPAEAVPTWDPDGTVLITGGTGGLGSLVARHLVAEHGIRSLLLLSRSGLEAAGAADLVAELTAVGADVVVEACDVGDRSALAAALARIPADRPLRGVVHTAGALDDGVVELLTPERFDRVLAPKADGAWHLHELTADLPLTQFVVFSSAAGVFGAMGQANYAAANAFLDALAGHRRSLGLPATSMAWGLWAQRTGLTKHLSDVDTERLRRTGADAMSDERGLALFDGAVAAPHAALVLTPLPLAAMRATADQTGVPAFMRGLVRVGTTRRHAAGAANTANTVLGDGIGAGGVGGAGGGNRLAERLATLLLDEQQALLTELVGKEVSTVLGHADSAAAPAPQQPFRDLGFDSLMSVELRNRLSALTGLRLPTTTVFDHPNLGELVTFLRGRLAPATEPDVGAVLGAIDAVTALLTSARLAGVDRVRVTTGLRALLGGWQTGESGAAAAGSDPAALDPTAFDPGDFDGASDQELFDMLDESFGRD</sequence>
<evidence type="ECO:0000256" key="8">
    <source>
        <dbReference type="ARBA" id="ARBA00023315"/>
    </source>
</evidence>
<feature type="region of interest" description="C-terminal hotdog fold" evidence="9">
    <location>
        <begin position="4100"/>
        <end position="4256"/>
    </location>
</feature>
<dbReference type="EMBL" id="BAAAQN010000040">
    <property type="protein sequence ID" value="GAA2046124.1"/>
    <property type="molecule type" value="Genomic_DNA"/>
</dbReference>
<feature type="region of interest" description="N-terminal hotdog fold" evidence="9">
    <location>
        <begin position="3957"/>
        <end position="4081"/>
    </location>
</feature>
<dbReference type="PROSITE" id="PS52019">
    <property type="entry name" value="PKS_MFAS_DH"/>
    <property type="match status" value="3"/>
</dbReference>
<protein>
    <recommendedName>
        <fullName evidence="15">Polyketide synthase</fullName>
    </recommendedName>
</protein>
<dbReference type="NCBIfam" id="NF045894">
    <property type="entry name" value="PKS_plus_SDR"/>
    <property type="match status" value="1"/>
</dbReference>
<feature type="domain" description="PKS/mFAS DH" evidence="12">
    <location>
        <begin position="2473"/>
        <end position="2755"/>
    </location>
</feature>
<dbReference type="Gene3D" id="1.10.1200.10">
    <property type="entry name" value="ACP-like"/>
    <property type="match status" value="4"/>
</dbReference>
<dbReference type="SMART" id="SM00823">
    <property type="entry name" value="PKS_PP"/>
    <property type="match status" value="4"/>
</dbReference>
<feature type="domain" description="Carrier" evidence="10">
    <location>
        <begin position="6493"/>
        <end position="6569"/>
    </location>
</feature>
<dbReference type="Pfam" id="PF21089">
    <property type="entry name" value="PKS_DH_N"/>
    <property type="match status" value="3"/>
</dbReference>
<dbReference type="InterPro" id="IPR016036">
    <property type="entry name" value="Malonyl_transacylase_ACP-bd"/>
</dbReference>
<dbReference type="InterPro" id="IPR042104">
    <property type="entry name" value="PKS_dehydratase_sf"/>
</dbReference>
<keyword evidence="7" id="KW-0511">Multifunctional enzyme</keyword>
<keyword evidence="3" id="KW-0596">Phosphopantetheine</keyword>
<evidence type="ECO:0000256" key="4">
    <source>
        <dbReference type="ARBA" id="ARBA00022553"/>
    </source>
</evidence>
<keyword evidence="6" id="KW-0045">Antibiotic biosynthesis</keyword>
<dbReference type="Pfam" id="PF00550">
    <property type="entry name" value="PP-binding"/>
    <property type="match status" value="4"/>
</dbReference>
<dbReference type="Pfam" id="PF08659">
    <property type="entry name" value="KR"/>
    <property type="match status" value="4"/>
</dbReference>
<feature type="domain" description="Ketosynthase family 3 (KS3)" evidence="11">
    <location>
        <begin position="34"/>
        <end position="458"/>
    </location>
</feature>
<dbReference type="SMART" id="SM00825">
    <property type="entry name" value="PKS_KS"/>
    <property type="match status" value="4"/>
</dbReference>
<keyword evidence="14" id="KW-1185">Reference proteome</keyword>
<dbReference type="Pfam" id="PF16197">
    <property type="entry name" value="KAsynt_C_assoc"/>
    <property type="match status" value="4"/>
</dbReference>
<feature type="active site" description="Proton donor; for dehydratase activity" evidence="9">
    <location>
        <position position="4164"/>
    </location>
</feature>
<dbReference type="SMART" id="SM00822">
    <property type="entry name" value="PKS_KR"/>
    <property type="match status" value="3"/>
</dbReference>
<dbReference type="SUPFAM" id="SSF47336">
    <property type="entry name" value="ACP-like"/>
    <property type="match status" value="4"/>
</dbReference>
<evidence type="ECO:0000313" key="14">
    <source>
        <dbReference type="Proteomes" id="UP001500751"/>
    </source>
</evidence>
<feature type="domain" description="Carrier" evidence="10">
    <location>
        <begin position="1470"/>
        <end position="1545"/>
    </location>
</feature>
<dbReference type="InterPro" id="IPR014043">
    <property type="entry name" value="Acyl_transferase_dom"/>
</dbReference>
<dbReference type="InterPro" id="IPR049900">
    <property type="entry name" value="PKS_mFAS_DH"/>
</dbReference>
<dbReference type="SUPFAM" id="SSF55048">
    <property type="entry name" value="Probable ACP-binding domain of malonyl-CoA ACP transacylase"/>
    <property type="match status" value="3"/>
</dbReference>
<dbReference type="Pfam" id="PF22953">
    <property type="entry name" value="SpnB_Rossmann"/>
    <property type="match status" value="3"/>
</dbReference>
<dbReference type="InterPro" id="IPR055123">
    <property type="entry name" value="SpnB-like_Rossmann"/>
</dbReference>
<dbReference type="Gene3D" id="3.10.129.110">
    <property type="entry name" value="Polyketide synthase dehydratase"/>
    <property type="match status" value="3"/>
</dbReference>
<proteinExistence type="predicted"/>
<dbReference type="InterPro" id="IPR050091">
    <property type="entry name" value="PKS_NRPS_Biosynth_Enz"/>
</dbReference>
<dbReference type="Gene3D" id="3.40.47.10">
    <property type="match status" value="4"/>
</dbReference>
<comment type="pathway">
    <text evidence="2">Antibiotic biosynthesis.</text>
</comment>
<feature type="active site" description="Proton donor; for dehydratase activity" evidence="9">
    <location>
        <position position="2672"/>
    </location>
</feature>
<dbReference type="PANTHER" id="PTHR43775">
    <property type="entry name" value="FATTY ACID SYNTHASE"/>
    <property type="match status" value="1"/>
</dbReference>
<evidence type="ECO:0008006" key="15">
    <source>
        <dbReference type="Google" id="ProtNLM"/>
    </source>
</evidence>
<feature type="active site" description="Proton acceptor; for dehydratase activity" evidence="9">
    <location>
        <position position="2504"/>
    </location>
</feature>
<dbReference type="SUPFAM" id="SSF52151">
    <property type="entry name" value="FabD/lysophospholipase-like"/>
    <property type="match status" value="3"/>
</dbReference>
<dbReference type="PANTHER" id="PTHR43775:SF51">
    <property type="entry name" value="INACTIVE PHENOLPHTHIOCEROL SYNTHESIS POLYKETIDE SYNTHASE TYPE I PKS1-RELATED"/>
    <property type="match status" value="1"/>
</dbReference>
<dbReference type="Proteomes" id="UP001500751">
    <property type="component" value="Unassembled WGS sequence"/>
</dbReference>
<keyword evidence="4" id="KW-0597">Phosphoprotein</keyword>
<dbReference type="InterPro" id="IPR006162">
    <property type="entry name" value="Ppantetheine_attach_site"/>
</dbReference>
<evidence type="ECO:0000259" key="12">
    <source>
        <dbReference type="PROSITE" id="PS52019"/>
    </source>
</evidence>
<feature type="domain" description="Ketosynthase family 3 (KS3)" evidence="11">
    <location>
        <begin position="3308"/>
        <end position="3721"/>
    </location>
</feature>
<keyword evidence="8" id="KW-0012">Acyltransferase</keyword>
<dbReference type="CDD" id="cd00833">
    <property type="entry name" value="PKS"/>
    <property type="match status" value="4"/>
</dbReference>
<dbReference type="InterPro" id="IPR041618">
    <property type="entry name" value="PKS_DE"/>
</dbReference>
<dbReference type="InterPro" id="IPR057326">
    <property type="entry name" value="KR_dom"/>
</dbReference>
<dbReference type="Gene3D" id="3.40.50.720">
    <property type="entry name" value="NAD(P)-binding Rossmann-like Domain"/>
    <property type="match status" value="4"/>
</dbReference>
<feature type="region of interest" description="N-terminal hotdog fold" evidence="9">
    <location>
        <begin position="5699"/>
        <end position="5823"/>
    </location>
</feature>
<dbReference type="Pfam" id="PF14765">
    <property type="entry name" value="PS-DH"/>
    <property type="match status" value="3"/>
</dbReference>
<organism evidence="13 14">
    <name type="scientific">Catenulispora yoronensis</name>
    <dbReference type="NCBI Taxonomy" id="450799"/>
    <lineage>
        <taxon>Bacteria</taxon>
        <taxon>Bacillati</taxon>
        <taxon>Actinomycetota</taxon>
        <taxon>Actinomycetes</taxon>
        <taxon>Catenulisporales</taxon>
        <taxon>Catenulisporaceae</taxon>
        <taxon>Catenulispora</taxon>
    </lineage>
</organism>